<evidence type="ECO:0000313" key="10">
    <source>
        <dbReference type="Proteomes" id="UP000007722"/>
    </source>
</evidence>
<dbReference type="NCBIfam" id="TIGR00449">
    <property type="entry name" value="tgt_general"/>
    <property type="match status" value="1"/>
</dbReference>
<evidence type="ECO:0000256" key="2">
    <source>
        <dbReference type="ARBA" id="ARBA00022676"/>
    </source>
</evidence>
<dbReference type="PANTHER" id="PTHR46499:SF1">
    <property type="entry name" value="QUEUINE TRNA-RIBOSYLTRANSFERASE"/>
    <property type="match status" value="1"/>
</dbReference>
<comment type="similarity">
    <text evidence="7">Belongs to the archaeosine tRNA-ribosyltransferase family.</text>
</comment>
<sequence>MFEIKARDAMARLGVIKINGKKIETPTIMPVVHPNPKKQTVPIDLINKLADVIITNSYITYTTPELNEIASEKGIHELTKFKNVIVTDSGSFQLSVYGSVNVQPMEIIDFQEKIGVDVGTILDIPTPPDVSYERASRELDETIIRAKDSLARREEMDYKLKLNGTIQGSTHMDLRIKSAQEMGKMNFDIYPLGAVVPLMEQYRYGDVVDIILNSKIHLPSNKPVHLFGCGHPMLFALSAALGCDLFDSAAYALYAKQGRYLTVDGTKHLDDLKDLKNFPCQCPICSQYTPKELNKMFVSKNKDERKEAERLLAEHNLYITFEELDRIKFAIKEGNLWELVEERCRAHPKLMDGLRRVSKYMEFVEKNDPVSKKSGFFYTGFESMFRPEVYRHKQRLNRVQMDKIYLTNVSSTVRKPYSENLPNIECDVDVLIKDPVFGLVPMYIDTMYPLSQNEVPELYDYEKKFNNEFVSNFMSKIEEESPEKLMDIHTYNYYTNHSKTKFEKTKETLYAHKDNCDLTRLDKMLQYQYGHKIFDNEIMDKLITKRSKTTKRLRNVMWKDTKEVLFTVRASDNFLIPAKEGAKLLHEKIPAPFHRVVIDPSVEEFAKDGKSVYAKFVIDCDKELRPYEEVLVVNKEDELLAFGTTLLNGKELLEFDYGVAIDVRNGVNKFNKSDN</sequence>
<proteinExistence type="inferred from homology"/>
<dbReference type="InParanoid" id="D7DTK1"/>
<dbReference type="SUPFAM" id="SSF88802">
    <property type="entry name" value="Pre-PUA domain"/>
    <property type="match status" value="1"/>
</dbReference>
<evidence type="ECO:0000256" key="5">
    <source>
        <dbReference type="ARBA" id="ARBA00022723"/>
    </source>
</evidence>
<dbReference type="SMART" id="SM00359">
    <property type="entry name" value="PUA"/>
    <property type="match status" value="1"/>
</dbReference>
<evidence type="ECO:0000259" key="8">
    <source>
        <dbReference type="SMART" id="SM00359"/>
    </source>
</evidence>
<dbReference type="Pfam" id="PF01702">
    <property type="entry name" value="TGT"/>
    <property type="match status" value="1"/>
</dbReference>
<organism evidence="9 10">
    <name type="scientific">Methanococcus voltae (strain ATCC BAA-1334 / A3)</name>
    <dbReference type="NCBI Taxonomy" id="456320"/>
    <lineage>
        <taxon>Archaea</taxon>
        <taxon>Methanobacteriati</taxon>
        <taxon>Methanobacteriota</taxon>
        <taxon>Methanomada group</taxon>
        <taxon>Methanococci</taxon>
        <taxon>Methanococcales</taxon>
        <taxon>Methanococcaceae</taxon>
        <taxon>Methanococcus</taxon>
    </lineage>
</organism>
<dbReference type="PANTHER" id="PTHR46499">
    <property type="entry name" value="QUEUINE TRNA-RIBOSYLTRANSFERASE"/>
    <property type="match status" value="1"/>
</dbReference>
<keyword evidence="5 7" id="KW-0479">Metal-binding</keyword>
<dbReference type="Gene3D" id="3.20.20.105">
    <property type="entry name" value="Queuine tRNA-ribosyltransferase-like"/>
    <property type="match status" value="1"/>
</dbReference>
<dbReference type="Pfam" id="PF01472">
    <property type="entry name" value="PUA"/>
    <property type="match status" value="1"/>
</dbReference>
<feature type="binding site" evidence="7">
    <location>
        <position position="285"/>
    </location>
    <ligand>
        <name>Zn(2+)</name>
        <dbReference type="ChEBI" id="CHEBI:29105"/>
    </ligand>
</feature>
<dbReference type="GO" id="GO:0008270">
    <property type="term" value="F:zinc ion binding"/>
    <property type="evidence" value="ECO:0007669"/>
    <property type="project" value="UniProtKB-UniRule"/>
</dbReference>
<gene>
    <name evidence="7" type="primary">tgtA</name>
    <name evidence="9" type="ordered locus">Mvol_0802</name>
</gene>
<dbReference type="InterPro" id="IPR036974">
    <property type="entry name" value="PUA_sf"/>
</dbReference>
<dbReference type="InterPro" id="IPR029402">
    <property type="entry name" value="TGT_C2"/>
</dbReference>
<dbReference type="InterPro" id="IPR038370">
    <property type="entry name" value="ArcTGT_C1_sf"/>
</dbReference>
<dbReference type="FunCoup" id="D7DTK1">
    <property type="interactions" value="22"/>
</dbReference>
<evidence type="ECO:0000256" key="1">
    <source>
        <dbReference type="ARBA" id="ARBA00005030"/>
    </source>
</evidence>
<dbReference type="GO" id="GO:0005737">
    <property type="term" value="C:cytoplasm"/>
    <property type="evidence" value="ECO:0007669"/>
    <property type="project" value="TreeGrafter"/>
</dbReference>
<comment type="function">
    <text evidence="7">Exchanges the guanine residue with 7-cyano-7-deazaguanine (preQ0) at position 15 in the dihydrouridine loop (D-loop) of archaeal tRNAs.</text>
</comment>
<dbReference type="PROSITE" id="PS50890">
    <property type="entry name" value="PUA"/>
    <property type="match status" value="1"/>
</dbReference>
<evidence type="ECO:0000256" key="7">
    <source>
        <dbReference type="HAMAP-Rule" id="MF_01634"/>
    </source>
</evidence>
<keyword evidence="3 7" id="KW-0808">Transferase</keyword>
<comment type="pathway">
    <text evidence="1 7">tRNA modification; archaeosine-tRNA biosynthesis.</text>
</comment>
<evidence type="ECO:0000256" key="4">
    <source>
        <dbReference type="ARBA" id="ARBA00022694"/>
    </source>
</evidence>
<dbReference type="InterPro" id="IPR036511">
    <property type="entry name" value="TGT-like_sf"/>
</dbReference>
<dbReference type="eggNOG" id="arCOG00989">
    <property type="taxonomic scope" value="Archaea"/>
</dbReference>
<feature type="binding site" evidence="7">
    <location>
        <position position="280"/>
    </location>
    <ligand>
        <name>Zn(2+)</name>
        <dbReference type="ChEBI" id="CHEBI:29105"/>
    </ligand>
</feature>
<dbReference type="HOGENOM" id="CLU_030083_0_0_2"/>
<dbReference type="Proteomes" id="UP000007722">
    <property type="component" value="Chromosome"/>
</dbReference>
<dbReference type="EC" id="2.4.2.48" evidence="7"/>
<dbReference type="Gene3D" id="2.30.130.10">
    <property type="entry name" value="PUA domain"/>
    <property type="match status" value="1"/>
</dbReference>
<dbReference type="InterPro" id="IPR004804">
    <property type="entry name" value="TgtA"/>
</dbReference>
<dbReference type="EMBL" id="CP002057">
    <property type="protein sequence ID" value="ADI36461.1"/>
    <property type="molecule type" value="Genomic_DNA"/>
</dbReference>
<dbReference type="AlphaFoldDB" id="D7DTK1"/>
<dbReference type="KEGG" id="mvo:Mvol_0802"/>
<dbReference type="OrthoDB" id="6871at2157"/>
<dbReference type="Gene3D" id="3.90.1020.10">
    <property type="entry name" value="ArcTGT, C1 domain"/>
    <property type="match status" value="1"/>
</dbReference>
<feature type="domain" description="PUA" evidence="8">
    <location>
        <begin position="594"/>
        <end position="668"/>
    </location>
</feature>
<keyword evidence="4 7" id="KW-0819">tRNA processing</keyword>
<keyword evidence="2 7" id="KW-0328">Glycosyltransferase</keyword>
<dbReference type="CDD" id="cd21149">
    <property type="entry name" value="PUA_archaeosine_TGT"/>
    <property type="match status" value="1"/>
</dbReference>
<evidence type="ECO:0000313" key="9">
    <source>
        <dbReference type="EMBL" id="ADI36461.1"/>
    </source>
</evidence>
<reference evidence="9 10" key="1">
    <citation type="submission" date="2010-05" db="EMBL/GenBank/DDBJ databases">
        <title>Complete sequence of Methanococcus voltae A3.</title>
        <authorList>
            <consortium name="US DOE Joint Genome Institute"/>
            <person name="Lucas S."/>
            <person name="Copeland A."/>
            <person name="Lapidus A."/>
            <person name="Cheng J.-F."/>
            <person name="Bruce D."/>
            <person name="Goodwin L."/>
            <person name="Pitluck S."/>
            <person name="Lowry S."/>
            <person name="Clum A."/>
            <person name="Land M."/>
            <person name="Hauser L."/>
            <person name="Kyrpides N."/>
            <person name="Mikhailova N."/>
            <person name="Whitman W.B."/>
            <person name="Woyke T."/>
        </authorList>
    </citation>
    <scope>NUCLEOTIDE SEQUENCE [LARGE SCALE GENOMIC DNA]</scope>
    <source>
        <strain evidence="10">ATCC BAA-1334 / A3</strain>
    </source>
</reference>
<keyword evidence="10" id="KW-1185">Reference proteome</keyword>
<dbReference type="UniPathway" id="UPA00393"/>
<dbReference type="HAMAP" id="MF_01634">
    <property type="entry name" value="TgtA_arch"/>
    <property type="match status" value="1"/>
</dbReference>
<dbReference type="STRING" id="456320.Mvol_0802"/>
<feature type="binding site" evidence="7">
    <location>
        <position position="194"/>
    </location>
    <ligand>
        <name>substrate</name>
    </ligand>
</feature>
<dbReference type="InterPro" id="IPR002478">
    <property type="entry name" value="PUA"/>
</dbReference>
<feature type="binding site" evidence="7">
    <location>
        <position position="282"/>
    </location>
    <ligand>
        <name>Zn(2+)</name>
        <dbReference type="ChEBI" id="CHEBI:29105"/>
    </ligand>
</feature>
<evidence type="ECO:0000256" key="3">
    <source>
        <dbReference type="ARBA" id="ARBA00022679"/>
    </source>
</evidence>
<protein>
    <recommendedName>
        <fullName evidence="7">tRNA-guanine(15) transglycosylase</fullName>
        <ecNumber evidence="7">2.4.2.48</ecNumber>
    </recommendedName>
    <alternativeName>
        <fullName evidence="7">7-cyano-7-deazaguanine tRNA-ribosyltransferase</fullName>
    </alternativeName>
    <alternativeName>
        <fullName evidence="7">Archaeal tRNA-guanine transglycosylase</fullName>
    </alternativeName>
</protein>
<dbReference type="InterPro" id="IPR050076">
    <property type="entry name" value="ArchSynthase1/Queuine_TRR"/>
</dbReference>
<comment type="catalytic activity">
    <reaction evidence="7">
        <text>guanosine(15) in tRNA + 7-cyano-7-carbaguanine = 7-cyano-7-carbaguanosine(15) in tRNA + guanine</text>
        <dbReference type="Rhea" id="RHEA:43164"/>
        <dbReference type="Rhea" id="RHEA-COMP:10371"/>
        <dbReference type="Rhea" id="RHEA-COMP:10372"/>
        <dbReference type="ChEBI" id="CHEBI:16235"/>
        <dbReference type="ChEBI" id="CHEBI:45075"/>
        <dbReference type="ChEBI" id="CHEBI:74269"/>
        <dbReference type="ChEBI" id="CHEBI:82850"/>
        <dbReference type="EC" id="2.4.2.48"/>
    </reaction>
</comment>
<dbReference type="SUPFAM" id="SSF88697">
    <property type="entry name" value="PUA domain-like"/>
    <property type="match status" value="1"/>
</dbReference>
<evidence type="ECO:0000256" key="6">
    <source>
        <dbReference type="ARBA" id="ARBA00022833"/>
    </source>
</evidence>
<dbReference type="GO" id="GO:0003723">
    <property type="term" value="F:RNA binding"/>
    <property type="evidence" value="ECO:0007669"/>
    <property type="project" value="InterPro"/>
</dbReference>
<dbReference type="InterPro" id="IPR002616">
    <property type="entry name" value="tRNA_ribo_trans-like"/>
</dbReference>
<dbReference type="SUPFAM" id="SSF51713">
    <property type="entry name" value="tRNA-guanine transglycosylase"/>
    <property type="match status" value="1"/>
</dbReference>
<dbReference type="GO" id="GO:0002099">
    <property type="term" value="P:tRNA wobble guanine modification"/>
    <property type="evidence" value="ECO:0007669"/>
    <property type="project" value="TreeGrafter"/>
</dbReference>
<dbReference type="InterPro" id="IPR015947">
    <property type="entry name" value="PUA-like_sf"/>
</dbReference>
<comment type="cofactor">
    <cofactor evidence="7">
        <name>Zn(2+)</name>
        <dbReference type="ChEBI" id="CHEBI:29105"/>
    </cofactor>
    <text evidence="7">Binds 1 zinc ion per subunit.</text>
</comment>
<dbReference type="Gene3D" id="3.10.450.90">
    <property type="entry name" value="ArcTGT, C2 domain"/>
    <property type="match status" value="1"/>
</dbReference>
<feature type="binding site" evidence="7">
    <location>
        <position position="123"/>
    </location>
    <ligand>
        <name>substrate</name>
    </ligand>
</feature>
<name>D7DTK1_METV3</name>
<feature type="active site" description="Nucleophile" evidence="7">
    <location>
        <position position="88"/>
    </location>
</feature>
<accession>D7DTK1</accession>
<dbReference type="eggNOG" id="arCOG00991">
    <property type="taxonomic scope" value="Archaea"/>
</dbReference>
<dbReference type="Pfam" id="PF14810">
    <property type="entry name" value="TGT_C2"/>
    <property type="match status" value="1"/>
</dbReference>
<keyword evidence="6 7" id="KW-0862">Zinc</keyword>
<dbReference type="InterPro" id="IPR038250">
    <property type="entry name" value="TGT_C2_sf"/>
</dbReference>
<dbReference type="NCBIfam" id="TIGR00432">
    <property type="entry name" value="arcsn_tRNA_tgt"/>
    <property type="match status" value="1"/>
</dbReference>
<dbReference type="GO" id="GO:0016763">
    <property type="term" value="F:pentosyltransferase activity"/>
    <property type="evidence" value="ECO:0007669"/>
    <property type="project" value="UniProtKB-UniRule"/>
</dbReference>